<evidence type="ECO:0000313" key="1">
    <source>
        <dbReference type="EMBL" id="KUJ76193.1"/>
    </source>
</evidence>
<gene>
    <name evidence="1" type="ORF">AVO45_12820</name>
</gene>
<reference evidence="1 2" key="1">
    <citation type="submission" date="2015-12" db="EMBL/GenBank/DDBJ databases">
        <authorList>
            <person name="Shamseldin A."/>
            <person name="Moawad H."/>
            <person name="Abd El-Rahim W.M."/>
            <person name="Sadowsky M.J."/>
        </authorList>
    </citation>
    <scope>NUCLEOTIDE SEQUENCE [LARGE SCALE GENOMIC DNA]</scope>
    <source>
        <strain evidence="1 2">ZGT118</strain>
    </source>
</reference>
<proteinExistence type="predicted"/>
<protein>
    <submittedName>
        <fullName evidence="1">Uncharacterized protein</fullName>
    </submittedName>
</protein>
<sequence>MEPTMQVAFHAGVHFTDNGHLLRTLAENRETLSQRGTAIPDPRIYRGALREAFAASEAGRPGQRDDLITRILGGERAERVVLSNTHFFGTKWAGIAEGSFYPQAGPRMAQLCEIFRGDQVELFMCIQNPGIFIPKTLNALPETRRNKILGTTDLSALSWSRMVEQVLQMAPQAKITLWCNEDAPMIWGRILRALAGLTPGEPVRGQYSLLAEILTEDGRRELSARVSRNPERDEADTQELVADILQRHADRDKIEEELDFPGWSNEVIDAFTELYENDVAKMRAMPGVTFLAPGD</sequence>
<comment type="caution">
    <text evidence="1">The sequence shown here is derived from an EMBL/GenBank/DDBJ whole genome shotgun (WGS) entry which is preliminary data.</text>
</comment>
<organism evidence="1 2">
    <name type="scientific">Ruegeria marisrubri</name>
    <dbReference type="NCBI Taxonomy" id="1685379"/>
    <lineage>
        <taxon>Bacteria</taxon>
        <taxon>Pseudomonadati</taxon>
        <taxon>Pseudomonadota</taxon>
        <taxon>Alphaproteobacteria</taxon>
        <taxon>Rhodobacterales</taxon>
        <taxon>Roseobacteraceae</taxon>
        <taxon>Ruegeria</taxon>
    </lineage>
</organism>
<evidence type="ECO:0000313" key="2">
    <source>
        <dbReference type="Proteomes" id="UP000053791"/>
    </source>
</evidence>
<dbReference type="EMBL" id="LQBQ01000036">
    <property type="protein sequence ID" value="KUJ76193.1"/>
    <property type="molecule type" value="Genomic_DNA"/>
</dbReference>
<accession>A0A0X3TKA6</accession>
<keyword evidence="2" id="KW-1185">Reference proteome</keyword>
<name>A0A0X3TKA6_9RHOB</name>
<dbReference type="AlphaFoldDB" id="A0A0X3TKA6"/>
<dbReference type="Proteomes" id="UP000053791">
    <property type="component" value="Unassembled WGS sequence"/>
</dbReference>
<dbReference type="STRING" id="1685379.AVO45_12820"/>